<evidence type="ECO:0000313" key="3">
    <source>
        <dbReference type="Proteomes" id="UP000018468"/>
    </source>
</evidence>
<dbReference type="PANTHER" id="PTHR12232:SF14">
    <property type="entry name" value="SH3 DOMAIN-BINDING GLUTAMIC ACID-RICH-LIKE PROTEIN 3 ISOFORM 1"/>
    <property type="match status" value="1"/>
</dbReference>
<name>W5NHB2_LEPOC</name>
<dbReference type="GO" id="GO:0005737">
    <property type="term" value="C:cytoplasm"/>
    <property type="evidence" value="ECO:0000318"/>
    <property type="project" value="GO_Central"/>
</dbReference>
<reference evidence="3" key="1">
    <citation type="submission" date="2011-12" db="EMBL/GenBank/DDBJ databases">
        <title>The Draft Genome of Lepisosteus oculatus.</title>
        <authorList>
            <consortium name="The Broad Institute Genome Assembly &amp; Analysis Group"/>
            <consortium name="Computational R&amp;D Group"/>
            <consortium name="and Sequencing Platform"/>
            <person name="Di Palma F."/>
            <person name="Alfoldi J."/>
            <person name="Johnson J."/>
            <person name="Berlin A."/>
            <person name="Gnerre S."/>
            <person name="Jaffe D."/>
            <person name="MacCallum I."/>
            <person name="Young S."/>
            <person name="Walker B.J."/>
            <person name="Lander E.S."/>
            <person name="Lindblad-Toh K."/>
        </authorList>
    </citation>
    <scope>NUCLEOTIDE SEQUENCE [LARGE SCALE GENOMIC DNA]</scope>
</reference>
<protein>
    <submittedName>
        <fullName evidence="2">SH3 domain-binding glutamic acid-rich-like protein 3</fullName>
    </submittedName>
</protein>
<dbReference type="STRING" id="7918.ENSLOCP00000020021"/>
<reference evidence="2" key="3">
    <citation type="submission" date="2025-09" db="UniProtKB">
        <authorList>
            <consortium name="Ensembl"/>
        </authorList>
    </citation>
    <scope>IDENTIFICATION</scope>
</reference>
<dbReference type="Proteomes" id="UP000018468">
    <property type="component" value="Linkage group LG1"/>
</dbReference>
<dbReference type="InParanoid" id="W5NHB2"/>
<accession>W5NHB2</accession>
<dbReference type="eggNOG" id="KOG4023">
    <property type="taxonomic scope" value="Eukaryota"/>
</dbReference>
<proteinExistence type="inferred from homology"/>
<dbReference type="EMBL" id="AHAT01015768">
    <property type="status" value="NOT_ANNOTATED_CDS"/>
    <property type="molecule type" value="Genomic_DNA"/>
</dbReference>
<dbReference type="Ensembl" id="ENSLOCT00000020054.1">
    <property type="protein sequence ID" value="ENSLOCP00000020021.1"/>
    <property type="gene ID" value="ENSLOCG00000016239.1"/>
</dbReference>
<dbReference type="SUPFAM" id="SSF52833">
    <property type="entry name" value="Thioredoxin-like"/>
    <property type="match status" value="1"/>
</dbReference>
<dbReference type="GeneTree" id="ENSGT00940000165353"/>
<sequence>MALTIYYSSVSGSREVKQQQTEIFQYLDSMKMKYKALDIAVSNDIKQEMRQKTGNPTAMPPQIFNGEVYCGDYAIFFQALEDRKADEFFKASSSKSSTAFC</sequence>
<comment type="similarity">
    <text evidence="1">Belongs to the SH3BGR family.</text>
</comment>
<evidence type="ECO:0000256" key="1">
    <source>
        <dbReference type="ARBA" id="ARBA00007764"/>
    </source>
</evidence>
<dbReference type="PANTHER" id="PTHR12232">
    <property type="entry name" value="SH3 DOMAIN-BINDING GLUTAMIC ACID-RICH-LIKE PROTEIN"/>
    <property type="match status" value="1"/>
</dbReference>
<dbReference type="InterPro" id="IPR036249">
    <property type="entry name" value="Thioredoxin-like_sf"/>
</dbReference>
<dbReference type="Pfam" id="PF04908">
    <property type="entry name" value="SH3BGR"/>
    <property type="match status" value="1"/>
</dbReference>
<dbReference type="InterPro" id="IPR006993">
    <property type="entry name" value="Glut_rich_SH3-bd"/>
</dbReference>
<keyword evidence="3" id="KW-1185">Reference proteome</keyword>
<dbReference type="AlphaFoldDB" id="W5NHB2"/>
<dbReference type="HOGENOM" id="CLU_084862_3_1_1"/>
<organism evidence="2 3">
    <name type="scientific">Lepisosteus oculatus</name>
    <name type="common">Spotted gar</name>
    <dbReference type="NCBI Taxonomy" id="7918"/>
    <lineage>
        <taxon>Eukaryota</taxon>
        <taxon>Metazoa</taxon>
        <taxon>Chordata</taxon>
        <taxon>Craniata</taxon>
        <taxon>Vertebrata</taxon>
        <taxon>Euteleostomi</taxon>
        <taxon>Actinopterygii</taxon>
        <taxon>Neopterygii</taxon>
        <taxon>Holostei</taxon>
        <taxon>Semionotiformes</taxon>
        <taxon>Lepisosteidae</taxon>
        <taxon>Lepisosteus</taxon>
    </lineage>
</organism>
<dbReference type="Bgee" id="ENSLOCG00000016239">
    <property type="expression patterns" value="Expressed in pharyngeal gill and 9 other cell types or tissues"/>
</dbReference>
<dbReference type="Gene3D" id="3.40.30.10">
    <property type="entry name" value="Glutaredoxin"/>
    <property type="match status" value="1"/>
</dbReference>
<evidence type="ECO:0000313" key="2">
    <source>
        <dbReference type="Ensembl" id="ENSLOCP00000020021.1"/>
    </source>
</evidence>
<dbReference type="PROSITE" id="PS51354">
    <property type="entry name" value="GLUTAREDOXIN_2"/>
    <property type="match status" value="1"/>
</dbReference>
<reference evidence="2" key="2">
    <citation type="submission" date="2025-08" db="UniProtKB">
        <authorList>
            <consortium name="Ensembl"/>
        </authorList>
    </citation>
    <scope>IDENTIFICATION</scope>
</reference>
<dbReference type="OMA" id="VYCGDFA"/>
<dbReference type="InterPro" id="IPR051033">
    <property type="entry name" value="SH3BGR"/>
</dbReference>